<dbReference type="PANTHER" id="PTHR33990:SF1">
    <property type="entry name" value="PROTEIN YJDN"/>
    <property type="match status" value="1"/>
</dbReference>
<evidence type="ECO:0000313" key="2">
    <source>
        <dbReference type="EMBL" id="ROR95574.1"/>
    </source>
</evidence>
<evidence type="ECO:0000313" key="3">
    <source>
        <dbReference type="Proteomes" id="UP000275356"/>
    </source>
</evidence>
<dbReference type="Gene3D" id="3.10.180.10">
    <property type="entry name" value="2,3-Dihydroxybiphenyl 1,2-Dioxygenase, domain 1"/>
    <property type="match status" value="1"/>
</dbReference>
<name>A0A3N2D7Y9_9MICO</name>
<dbReference type="Proteomes" id="UP000275356">
    <property type="component" value="Unassembled WGS sequence"/>
</dbReference>
<dbReference type="InterPro" id="IPR029068">
    <property type="entry name" value="Glyas_Bleomycin-R_OHBP_Dase"/>
</dbReference>
<proteinExistence type="predicted"/>
<dbReference type="RefSeq" id="WP_123737869.1">
    <property type="nucleotide sequence ID" value="NZ_RKHQ01000001.1"/>
</dbReference>
<dbReference type="SUPFAM" id="SSF54593">
    <property type="entry name" value="Glyoxalase/Bleomycin resistance protein/Dihydroxybiphenyl dioxygenase"/>
    <property type="match status" value="1"/>
</dbReference>
<organism evidence="2 3">
    <name type="scientific">Salana multivorans</name>
    <dbReference type="NCBI Taxonomy" id="120377"/>
    <lineage>
        <taxon>Bacteria</taxon>
        <taxon>Bacillati</taxon>
        <taxon>Actinomycetota</taxon>
        <taxon>Actinomycetes</taxon>
        <taxon>Micrococcales</taxon>
        <taxon>Beutenbergiaceae</taxon>
        <taxon>Salana</taxon>
    </lineage>
</organism>
<dbReference type="InterPro" id="IPR028973">
    <property type="entry name" value="PhnB-like"/>
</dbReference>
<comment type="caution">
    <text evidence="2">The sequence shown here is derived from an EMBL/GenBank/DDBJ whole genome shotgun (WGS) entry which is preliminary data.</text>
</comment>
<dbReference type="AlphaFoldDB" id="A0A3N2D7Y9"/>
<evidence type="ECO:0000259" key="1">
    <source>
        <dbReference type="Pfam" id="PF06983"/>
    </source>
</evidence>
<dbReference type="PANTHER" id="PTHR33990">
    <property type="entry name" value="PROTEIN YJDN-RELATED"/>
    <property type="match status" value="1"/>
</dbReference>
<dbReference type="EMBL" id="RKHQ01000001">
    <property type="protein sequence ID" value="ROR95574.1"/>
    <property type="molecule type" value="Genomic_DNA"/>
</dbReference>
<feature type="domain" description="PhnB-like" evidence="1">
    <location>
        <begin position="5"/>
        <end position="134"/>
    </location>
</feature>
<gene>
    <name evidence="2" type="ORF">EDD28_0132</name>
</gene>
<protein>
    <submittedName>
        <fullName evidence="2">PhnB protein</fullName>
    </submittedName>
</protein>
<reference evidence="2 3" key="1">
    <citation type="submission" date="2018-11" db="EMBL/GenBank/DDBJ databases">
        <title>Sequencing the genomes of 1000 actinobacteria strains.</title>
        <authorList>
            <person name="Klenk H.-P."/>
        </authorList>
    </citation>
    <scope>NUCLEOTIDE SEQUENCE [LARGE SCALE GENOMIC DNA]</scope>
    <source>
        <strain evidence="2 3">DSM 13521</strain>
    </source>
</reference>
<dbReference type="Pfam" id="PF06983">
    <property type="entry name" value="3-dmu-9_3-mt"/>
    <property type="match status" value="1"/>
</dbReference>
<dbReference type="OrthoDB" id="9795306at2"/>
<dbReference type="CDD" id="cd06588">
    <property type="entry name" value="PhnB_like"/>
    <property type="match status" value="1"/>
</dbReference>
<accession>A0A3N2D7Y9</accession>
<sequence length="140" mass="15264">MTIAVAPYLQFRSNAREAMTYYRSVLGGEVGFSTFGEFGMTEDPAEADQVMHSQIVKDGVAVLMGADTPASMELPERSSIAVSLFGGAEDAEEMHRQWALLSDGAQAILEDLTKAPWGDEFGMLLDRYGTFWMVNIGSAQ</sequence>
<keyword evidence="3" id="KW-1185">Reference proteome</keyword>